<evidence type="ECO:0000313" key="2">
    <source>
        <dbReference type="Proteomes" id="UP000023152"/>
    </source>
</evidence>
<comment type="caution">
    <text evidence="1">The sequence shown here is derived from an EMBL/GenBank/DDBJ whole genome shotgun (WGS) entry which is preliminary data.</text>
</comment>
<accession>X6MAZ7</accession>
<proteinExistence type="predicted"/>
<name>X6MAZ7_RETFI</name>
<gene>
    <name evidence="1" type="ORF">RFI_26186</name>
</gene>
<dbReference type="EMBL" id="ASPP01022670">
    <property type="protein sequence ID" value="ETO11188.1"/>
    <property type="molecule type" value="Genomic_DNA"/>
</dbReference>
<sequence length="308" mass="33235">MQAFGVVEEDVSPFVSLLQYVIVATVRYVVQSPMSLSQCANVTNQVHAKESIAQYFGWNTYANIPTIACSSSSLDITYALHNLVAFQQVIQHSSDSAIFQILQQYLGVTSSEVESTTNKTDVTAELQWYNVSVLATTFDTPHYHSQLKDKIVENLNELTQLDVTNSNMISFSVTAGSATPKTYVTRKEEACGTQPPQLMSAQLLSSGNIVALTFDKDTNLGGVPSGNFDCALLVDSLTVSWLGDISSSPSTARPLCSWHSANTLLLLLGYGHSLILGTSSVQVLSSRIALQCNTLQTQANASLLHAVG</sequence>
<reference evidence="1 2" key="1">
    <citation type="journal article" date="2013" name="Curr. Biol.">
        <title>The Genome of the Foraminiferan Reticulomyxa filosa.</title>
        <authorList>
            <person name="Glockner G."/>
            <person name="Hulsmann N."/>
            <person name="Schleicher M."/>
            <person name="Noegel A.A."/>
            <person name="Eichinger L."/>
            <person name="Gallinger C."/>
            <person name="Pawlowski J."/>
            <person name="Sierra R."/>
            <person name="Euteneuer U."/>
            <person name="Pillet L."/>
            <person name="Moustafa A."/>
            <person name="Platzer M."/>
            <person name="Groth M."/>
            <person name="Szafranski K."/>
            <person name="Schliwa M."/>
        </authorList>
    </citation>
    <scope>NUCLEOTIDE SEQUENCE [LARGE SCALE GENOMIC DNA]</scope>
</reference>
<keyword evidence="2" id="KW-1185">Reference proteome</keyword>
<dbReference type="Proteomes" id="UP000023152">
    <property type="component" value="Unassembled WGS sequence"/>
</dbReference>
<protein>
    <submittedName>
        <fullName evidence="1">Uncharacterized protein</fullName>
    </submittedName>
</protein>
<organism evidence="1 2">
    <name type="scientific">Reticulomyxa filosa</name>
    <dbReference type="NCBI Taxonomy" id="46433"/>
    <lineage>
        <taxon>Eukaryota</taxon>
        <taxon>Sar</taxon>
        <taxon>Rhizaria</taxon>
        <taxon>Retaria</taxon>
        <taxon>Foraminifera</taxon>
        <taxon>Monothalamids</taxon>
        <taxon>Reticulomyxidae</taxon>
        <taxon>Reticulomyxa</taxon>
    </lineage>
</organism>
<dbReference type="AlphaFoldDB" id="X6MAZ7"/>
<evidence type="ECO:0000313" key="1">
    <source>
        <dbReference type="EMBL" id="ETO11188.1"/>
    </source>
</evidence>